<evidence type="ECO:0000313" key="5">
    <source>
        <dbReference type="EMBL" id="TCN63089.1"/>
    </source>
</evidence>
<feature type="signal peptide" evidence="4">
    <location>
        <begin position="1"/>
        <end position="25"/>
    </location>
</feature>
<feature type="repeat" description="TPR" evidence="3">
    <location>
        <begin position="161"/>
        <end position="194"/>
    </location>
</feature>
<organism evidence="5 6">
    <name type="scientific">Acetobacteroides hydrogenigenes</name>
    <dbReference type="NCBI Taxonomy" id="979970"/>
    <lineage>
        <taxon>Bacteria</taxon>
        <taxon>Pseudomonadati</taxon>
        <taxon>Bacteroidota</taxon>
        <taxon>Bacteroidia</taxon>
        <taxon>Bacteroidales</taxon>
        <taxon>Rikenellaceae</taxon>
        <taxon>Acetobacteroides</taxon>
    </lineage>
</organism>
<dbReference type="PROSITE" id="PS50005">
    <property type="entry name" value="TPR"/>
    <property type="match status" value="3"/>
</dbReference>
<comment type="caution">
    <text evidence="5">The sequence shown here is derived from an EMBL/GenBank/DDBJ whole genome shotgun (WGS) entry which is preliminary data.</text>
</comment>
<dbReference type="Gene3D" id="1.25.40.10">
    <property type="entry name" value="Tetratricopeptide repeat domain"/>
    <property type="match status" value="3"/>
</dbReference>
<keyword evidence="1" id="KW-0677">Repeat</keyword>
<protein>
    <submittedName>
        <fullName evidence="5">Tetratricopeptide repeat protein</fullName>
    </submittedName>
</protein>
<dbReference type="SUPFAM" id="SSF48452">
    <property type="entry name" value="TPR-like"/>
    <property type="match status" value="2"/>
</dbReference>
<evidence type="ECO:0000256" key="3">
    <source>
        <dbReference type="PROSITE-ProRule" id="PRU00339"/>
    </source>
</evidence>
<feature type="repeat" description="TPR" evidence="3">
    <location>
        <begin position="208"/>
        <end position="241"/>
    </location>
</feature>
<evidence type="ECO:0000256" key="2">
    <source>
        <dbReference type="ARBA" id="ARBA00022803"/>
    </source>
</evidence>
<dbReference type="InterPro" id="IPR051685">
    <property type="entry name" value="Ycf3/AcsC/BcsC/TPR_MFPF"/>
</dbReference>
<reference evidence="5 6" key="1">
    <citation type="submission" date="2019-03" db="EMBL/GenBank/DDBJ databases">
        <title>Genomic Encyclopedia of Archaeal and Bacterial Type Strains, Phase II (KMG-II): from individual species to whole genera.</title>
        <authorList>
            <person name="Goeker M."/>
        </authorList>
    </citation>
    <scope>NUCLEOTIDE SEQUENCE [LARGE SCALE GENOMIC DNA]</scope>
    <source>
        <strain evidence="5 6">RL-C</strain>
    </source>
</reference>
<dbReference type="Pfam" id="PF13374">
    <property type="entry name" value="TPR_10"/>
    <property type="match status" value="1"/>
</dbReference>
<dbReference type="PANTHER" id="PTHR44943">
    <property type="entry name" value="CELLULOSE SYNTHASE OPERON PROTEIN C"/>
    <property type="match status" value="1"/>
</dbReference>
<dbReference type="AlphaFoldDB" id="A0A4R2EG76"/>
<proteinExistence type="predicted"/>
<dbReference type="PANTHER" id="PTHR44943:SF8">
    <property type="entry name" value="TPR REPEAT-CONTAINING PROTEIN MJ0263"/>
    <property type="match status" value="1"/>
</dbReference>
<dbReference type="SMART" id="SM00028">
    <property type="entry name" value="TPR"/>
    <property type="match status" value="7"/>
</dbReference>
<name>A0A4R2EG76_9BACT</name>
<dbReference type="EMBL" id="SLWB01000016">
    <property type="protein sequence ID" value="TCN63089.1"/>
    <property type="molecule type" value="Genomic_DNA"/>
</dbReference>
<keyword evidence="4" id="KW-0732">Signal</keyword>
<dbReference type="OrthoDB" id="1003881at2"/>
<dbReference type="Proteomes" id="UP000294830">
    <property type="component" value="Unassembled WGS sequence"/>
</dbReference>
<dbReference type="Pfam" id="PF14559">
    <property type="entry name" value="TPR_19"/>
    <property type="match status" value="1"/>
</dbReference>
<sequence>MRSKIMRVFGIMSMMAFFFAVNASAQTKDEAAKLYNDGVAAYNAKNFAVAITNFNQALDVAAKVGDEANDVKDGVVKLLPSCYLQNGMLLYKDKKVVESINEFNNAIEVGKKYNDQATVTKAGNIVPQLYRVMGNQELGAKNYDKAKEYYNMGLRLNPEATNSLLGLGLVYSKQGNVDSALVYFDKVIEIGKRTNKPDEVANATAQARDLFLEKASNDEKAKKYEEAIKSYETALKYAPQSEVVYYKLAFCNYTLSKWDDAEKAANKSLEYTLNPAEKAKVYFLLAGVAEAKKDIPNACANYKKAATNPKYKAQASARIKALKCQ</sequence>
<feature type="repeat" description="TPR" evidence="3">
    <location>
        <begin position="127"/>
        <end position="160"/>
    </location>
</feature>
<gene>
    <name evidence="5" type="ORF">CLV25_11667</name>
</gene>
<evidence type="ECO:0000256" key="1">
    <source>
        <dbReference type="ARBA" id="ARBA00022737"/>
    </source>
</evidence>
<dbReference type="RefSeq" id="WP_131840254.1">
    <property type="nucleotide sequence ID" value="NZ_SLWB01000016.1"/>
</dbReference>
<keyword evidence="6" id="KW-1185">Reference proteome</keyword>
<feature type="chain" id="PRO_5020684589" evidence="4">
    <location>
        <begin position="26"/>
        <end position="325"/>
    </location>
</feature>
<evidence type="ECO:0000256" key="4">
    <source>
        <dbReference type="SAM" id="SignalP"/>
    </source>
</evidence>
<dbReference type="InterPro" id="IPR011990">
    <property type="entry name" value="TPR-like_helical_dom_sf"/>
</dbReference>
<keyword evidence="2 3" id="KW-0802">TPR repeat</keyword>
<evidence type="ECO:0000313" key="6">
    <source>
        <dbReference type="Proteomes" id="UP000294830"/>
    </source>
</evidence>
<accession>A0A4R2EG76</accession>
<dbReference type="InterPro" id="IPR019734">
    <property type="entry name" value="TPR_rpt"/>
</dbReference>